<name>A0A166S6D0_9AGAM</name>
<feature type="domain" description="L-tryptophan decarboxylase PsiD-like" evidence="3">
    <location>
        <begin position="34"/>
        <end position="131"/>
    </location>
</feature>
<dbReference type="OrthoDB" id="5973539at2759"/>
<dbReference type="InterPro" id="IPR022237">
    <property type="entry name" value="PsiD-like"/>
</dbReference>
<protein>
    <recommendedName>
        <fullName evidence="3">L-tryptophan decarboxylase PsiD-like domain-containing protein</fullName>
    </recommendedName>
</protein>
<organism evidence="4 5">
    <name type="scientific">Athelia psychrophila</name>
    <dbReference type="NCBI Taxonomy" id="1759441"/>
    <lineage>
        <taxon>Eukaryota</taxon>
        <taxon>Fungi</taxon>
        <taxon>Dikarya</taxon>
        <taxon>Basidiomycota</taxon>
        <taxon>Agaricomycotina</taxon>
        <taxon>Agaricomycetes</taxon>
        <taxon>Agaricomycetidae</taxon>
        <taxon>Atheliales</taxon>
        <taxon>Atheliaceae</taxon>
        <taxon>Athelia</taxon>
    </lineage>
</organism>
<keyword evidence="2" id="KW-0456">Lyase</keyword>
<dbReference type="EMBL" id="KV417500">
    <property type="protein sequence ID" value="KZP29063.1"/>
    <property type="molecule type" value="Genomic_DNA"/>
</dbReference>
<dbReference type="GO" id="GO:0004609">
    <property type="term" value="F:phosphatidylserine decarboxylase activity"/>
    <property type="evidence" value="ECO:0007669"/>
    <property type="project" value="InterPro"/>
</dbReference>
<dbReference type="Pfam" id="PF12588">
    <property type="entry name" value="PSDC"/>
    <property type="match status" value="1"/>
</dbReference>
<evidence type="ECO:0000256" key="2">
    <source>
        <dbReference type="ARBA" id="ARBA00023239"/>
    </source>
</evidence>
<accession>A0A166S6D0</accession>
<dbReference type="AlphaFoldDB" id="A0A166S6D0"/>
<evidence type="ECO:0000313" key="5">
    <source>
        <dbReference type="Proteomes" id="UP000076532"/>
    </source>
</evidence>
<dbReference type="Proteomes" id="UP000076532">
    <property type="component" value="Unassembled WGS sequence"/>
</dbReference>
<keyword evidence="5" id="KW-1185">Reference proteome</keyword>
<dbReference type="STRING" id="436010.A0A166S6D0"/>
<keyword evidence="1" id="KW-0210">Decarboxylase</keyword>
<dbReference type="PANTHER" id="PTHR10067">
    <property type="entry name" value="PHOSPHATIDYLSERINE DECARBOXYLASE"/>
    <property type="match status" value="1"/>
</dbReference>
<evidence type="ECO:0000256" key="1">
    <source>
        <dbReference type="ARBA" id="ARBA00022793"/>
    </source>
</evidence>
<dbReference type="Pfam" id="PF02666">
    <property type="entry name" value="PS_Dcarbxylase"/>
    <property type="match status" value="1"/>
</dbReference>
<dbReference type="InterPro" id="IPR003817">
    <property type="entry name" value="PS_Dcarbxylase"/>
</dbReference>
<dbReference type="GO" id="GO:0008654">
    <property type="term" value="P:phospholipid biosynthetic process"/>
    <property type="evidence" value="ECO:0007669"/>
    <property type="project" value="InterPro"/>
</dbReference>
<reference evidence="4 5" key="1">
    <citation type="journal article" date="2016" name="Mol. Biol. Evol.">
        <title>Comparative Genomics of Early-Diverging Mushroom-Forming Fungi Provides Insights into the Origins of Lignocellulose Decay Capabilities.</title>
        <authorList>
            <person name="Nagy L.G."/>
            <person name="Riley R."/>
            <person name="Tritt A."/>
            <person name="Adam C."/>
            <person name="Daum C."/>
            <person name="Floudas D."/>
            <person name="Sun H."/>
            <person name="Yadav J.S."/>
            <person name="Pangilinan J."/>
            <person name="Larsson K.H."/>
            <person name="Matsuura K."/>
            <person name="Barry K."/>
            <person name="Labutti K."/>
            <person name="Kuo R."/>
            <person name="Ohm R.A."/>
            <person name="Bhattacharya S.S."/>
            <person name="Shirouzu T."/>
            <person name="Yoshinaga Y."/>
            <person name="Martin F.M."/>
            <person name="Grigoriev I.V."/>
            <person name="Hibbett D.S."/>
        </authorList>
    </citation>
    <scope>NUCLEOTIDE SEQUENCE [LARGE SCALE GENOMIC DNA]</scope>
    <source>
        <strain evidence="4 5">CBS 109695</strain>
    </source>
</reference>
<evidence type="ECO:0000259" key="3">
    <source>
        <dbReference type="Pfam" id="PF12588"/>
    </source>
</evidence>
<gene>
    <name evidence="4" type="ORF">FIBSPDRAFT_1039075</name>
</gene>
<sequence>MLSQLEKTRISGFHAGSIEIVWCLPSGDYTQHIPAVEEFKNAIEGDAATNDIFDQIFQQVPNFETLLSSLDCILPKGLSFHIDTDAEGNVVGEPIGVPIYLIFDLPFNAAAAYDLFRRPRFNAAPKNLLDTYAIPDPNADHRGFKTWNTFLTKQLKEDARPVDFCNKEFLIHGAYESAVYRVAMSMNAHHQFWLKSQKCFLQPLDYHRWHAPINSTIEKFEVIDGSYFTAMPDEGTPAYDPNLPEGSLYSAIICS</sequence>
<proteinExistence type="predicted"/>
<evidence type="ECO:0000313" key="4">
    <source>
        <dbReference type="EMBL" id="KZP29063.1"/>
    </source>
</evidence>